<sequence length="536" mass="58019">MSGPDGLGQAFLDHHLAFHPVDASFMGIGGYDHLLPRADSSVAADERRGIARLRVGLQDAPEDSPGHRIDKRIVVGELACADAALDGRPRCNNPAWFTGEAAFALIGLLLPQSAPIDLAAFAARLLALPDFLADGRQRLREAGAAPVGWCDRAARECRAMSRFLTADLPRHPAWRSEWLLPAKAAAASFEAFADMLPSLGDADPAAGRTRLAQIMAALHGLEQGPEALAAAAQAAFDRLGDELEADAARSFHGRRCQDVLDELAALHPDADGVMACYRQSNAAALDAARGLVTPATQYGLDYRLLPEAMLGVAEDLYFLSYRSPPAMRPGAGSVYWVTPRGPDLDAYLRQQNHATIKLIHAVHHGSIGHHTHNTRARAADSLLARIAGTDCASGIALLSGGMAVEGWACYAEDLLMEAPGFYSDAERLALKQYERRNAASVLVDIRLHCGLWSQQEAERFYRDEAGFAPARVHNELVRNSMFPGSRLMYWAGVEAIRALRARWTGTTLEFYDTLLSYGHSPVSTIEAEMARAGRIT</sequence>
<evidence type="ECO:0000313" key="2">
    <source>
        <dbReference type="Proteomes" id="UP000500767"/>
    </source>
</evidence>
<dbReference type="InterPro" id="IPR010281">
    <property type="entry name" value="DUF885"/>
</dbReference>
<dbReference type="KEGG" id="lck:HN018_22675"/>
<name>A0A6M8HY42_9PROT</name>
<dbReference type="RefSeq" id="WP_171837680.1">
    <property type="nucleotide sequence ID" value="NZ_CP053709.1"/>
</dbReference>
<dbReference type="AlphaFoldDB" id="A0A6M8HY42"/>
<gene>
    <name evidence="1" type="ORF">HN018_22675</name>
</gene>
<keyword evidence="1" id="KW-0614">Plasmid</keyword>
<protein>
    <submittedName>
        <fullName evidence="1">DUF885 family protein</fullName>
    </submittedName>
</protein>
<dbReference type="Proteomes" id="UP000500767">
    <property type="component" value="Plasmid unnamed1"/>
</dbReference>
<keyword evidence="2" id="KW-1185">Reference proteome</keyword>
<evidence type="ECO:0000313" key="1">
    <source>
        <dbReference type="EMBL" id="QKE93011.1"/>
    </source>
</evidence>
<accession>A0A6M8HY42</accession>
<dbReference type="EMBL" id="CP053709">
    <property type="protein sequence ID" value="QKE93011.1"/>
    <property type="molecule type" value="Genomic_DNA"/>
</dbReference>
<dbReference type="Pfam" id="PF05960">
    <property type="entry name" value="DUF885"/>
    <property type="match status" value="1"/>
</dbReference>
<geneLocation type="plasmid" evidence="1 2">
    <name>unnamed1</name>
</geneLocation>
<organism evidence="1 2">
    <name type="scientific">Lichenicola cladoniae</name>
    <dbReference type="NCBI Taxonomy" id="1484109"/>
    <lineage>
        <taxon>Bacteria</taxon>
        <taxon>Pseudomonadati</taxon>
        <taxon>Pseudomonadota</taxon>
        <taxon>Alphaproteobacteria</taxon>
        <taxon>Acetobacterales</taxon>
        <taxon>Acetobacteraceae</taxon>
        <taxon>Lichenicola</taxon>
    </lineage>
</organism>
<reference evidence="1 2" key="1">
    <citation type="journal article" date="2014" name="World J. Microbiol. Biotechnol.">
        <title>Biodiversity and physiological characteristics of Antarctic and Arctic lichens-associated bacteria.</title>
        <authorList>
            <person name="Lee Y.M."/>
            <person name="Kim E.H."/>
            <person name="Lee H.K."/>
            <person name="Hong S.G."/>
        </authorList>
    </citation>
    <scope>NUCLEOTIDE SEQUENCE [LARGE SCALE GENOMIC DNA]</scope>
    <source>
        <strain evidence="1 2">PAMC 26569</strain>
        <plasmid evidence="1">unnamed1</plasmid>
    </source>
</reference>
<proteinExistence type="predicted"/>